<evidence type="ECO:0000259" key="8">
    <source>
        <dbReference type="PROSITE" id="PS50862"/>
    </source>
</evidence>
<dbReference type="CDD" id="cd00496">
    <property type="entry name" value="PheRS_alpha_core"/>
    <property type="match status" value="1"/>
</dbReference>
<sequence length="224" mass="26253">MGRIHPLTQMTERVVKFFAELGFEICQTSEIESEWNNFDSLRVPADHPSRDQQDTFWFDKTHLLRAHTTAGYVGLMKDRRPPVRLVIPGRCYRREATDESHEATFYQIDAFCLDKNITFGDLIGTMEAFLKNILGPQSAIKLIPHHYPFVEPGLDIYIKFKDKWMEILGSGMLHPVVIKNMELNPRQWQGWAFGVGLDRLMMLYYGVNDIRLSYQNDFRFLKQF</sequence>
<dbReference type="Pfam" id="PF01409">
    <property type="entry name" value="tRNA-synt_2d"/>
    <property type="match status" value="1"/>
</dbReference>
<reference evidence="9 10" key="1">
    <citation type="submission" date="2017-07" db="EMBL/GenBank/DDBJ databases">
        <title>Mechanisms for carbon and nitrogen cycling indicate functional differentiation within the Candidate Phyla Radiation.</title>
        <authorList>
            <person name="Danczak R.E."/>
            <person name="Johnston M.D."/>
            <person name="Kenah C."/>
            <person name="Slattery M."/>
            <person name="Wrighton K.C."/>
            <person name="Wilkins M.J."/>
        </authorList>
    </citation>
    <scope>NUCLEOTIDE SEQUENCE [LARGE SCALE GENOMIC DNA]</scope>
    <source>
        <strain evidence="9">Licking1014_2</strain>
    </source>
</reference>
<keyword evidence="6 9" id="KW-0030">Aminoacyl-tRNA synthetase</keyword>
<dbReference type="Gene3D" id="3.30.930.10">
    <property type="entry name" value="Bira Bifunctional Protein, Domain 2"/>
    <property type="match status" value="1"/>
</dbReference>
<dbReference type="EC" id="6.1.1.20" evidence="1"/>
<dbReference type="PROSITE" id="PS50862">
    <property type="entry name" value="AA_TRNA_LIGASE_II"/>
    <property type="match status" value="1"/>
</dbReference>
<evidence type="ECO:0000313" key="9">
    <source>
        <dbReference type="EMBL" id="TSC97233.1"/>
    </source>
</evidence>
<dbReference type="EMBL" id="VMGL01000008">
    <property type="protein sequence ID" value="TSC97233.1"/>
    <property type="molecule type" value="Genomic_DNA"/>
</dbReference>
<evidence type="ECO:0000313" key="10">
    <source>
        <dbReference type="Proteomes" id="UP000318711"/>
    </source>
</evidence>
<dbReference type="GO" id="GO:0004826">
    <property type="term" value="F:phenylalanine-tRNA ligase activity"/>
    <property type="evidence" value="ECO:0007669"/>
    <property type="project" value="UniProtKB-EC"/>
</dbReference>
<keyword evidence="2" id="KW-0436">Ligase</keyword>
<evidence type="ECO:0000256" key="1">
    <source>
        <dbReference type="ARBA" id="ARBA00012814"/>
    </source>
</evidence>
<dbReference type="InterPro" id="IPR045864">
    <property type="entry name" value="aa-tRNA-synth_II/BPL/LPL"/>
</dbReference>
<dbReference type="GO" id="GO:0000049">
    <property type="term" value="F:tRNA binding"/>
    <property type="evidence" value="ECO:0007669"/>
    <property type="project" value="InterPro"/>
</dbReference>
<keyword evidence="4" id="KW-0067">ATP-binding</keyword>
<accession>A0A554LWJ4</accession>
<evidence type="ECO:0000256" key="2">
    <source>
        <dbReference type="ARBA" id="ARBA00022598"/>
    </source>
</evidence>
<dbReference type="GO" id="GO:0005524">
    <property type="term" value="F:ATP binding"/>
    <property type="evidence" value="ECO:0007669"/>
    <property type="project" value="UniProtKB-KW"/>
</dbReference>
<organism evidence="9 10">
    <name type="scientific">Candidatus Berkelbacteria bacterium Licking1014_2</name>
    <dbReference type="NCBI Taxonomy" id="2017146"/>
    <lineage>
        <taxon>Bacteria</taxon>
        <taxon>Candidatus Berkelbacteria</taxon>
    </lineage>
</organism>
<dbReference type="SUPFAM" id="SSF55681">
    <property type="entry name" value="Class II aaRS and biotin synthetases"/>
    <property type="match status" value="1"/>
</dbReference>
<dbReference type="InterPro" id="IPR002319">
    <property type="entry name" value="Phenylalanyl-tRNA_Synthase"/>
</dbReference>
<evidence type="ECO:0000256" key="4">
    <source>
        <dbReference type="ARBA" id="ARBA00022840"/>
    </source>
</evidence>
<evidence type="ECO:0000256" key="5">
    <source>
        <dbReference type="ARBA" id="ARBA00022917"/>
    </source>
</evidence>
<dbReference type="Proteomes" id="UP000318711">
    <property type="component" value="Unassembled WGS sequence"/>
</dbReference>
<keyword evidence="5" id="KW-0648">Protein biosynthesis</keyword>
<dbReference type="GO" id="GO:0005737">
    <property type="term" value="C:cytoplasm"/>
    <property type="evidence" value="ECO:0007669"/>
    <property type="project" value="TreeGrafter"/>
</dbReference>
<protein>
    <recommendedName>
        <fullName evidence="1">phenylalanine--tRNA ligase</fullName>
        <ecNumber evidence="1">6.1.1.20</ecNumber>
    </recommendedName>
</protein>
<comment type="catalytic activity">
    <reaction evidence="7">
        <text>tRNA(Phe) + L-phenylalanine + ATP = L-phenylalanyl-tRNA(Phe) + AMP + diphosphate + H(+)</text>
        <dbReference type="Rhea" id="RHEA:19413"/>
        <dbReference type="Rhea" id="RHEA-COMP:9668"/>
        <dbReference type="Rhea" id="RHEA-COMP:9699"/>
        <dbReference type="ChEBI" id="CHEBI:15378"/>
        <dbReference type="ChEBI" id="CHEBI:30616"/>
        <dbReference type="ChEBI" id="CHEBI:33019"/>
        <dbReference type="ChEBI" id="CHEBI:58095"/>
        <dbReference type="ChEBI" id="CHEBI:78442"/>
        <dbReference type="ChEBI" id="CHEBI:78531"/>
        <dbReference type="ChEBI" id="CHEBI:456215"/>
        <dbReference type="EC" id="6.1.1.20"/>
    </reaction>
</comment>
<dbReference type="PANTHER" id="PTHR11538:SF41">
    <property type="entry name" value="PHENYLALANINE--TRNA LIGASE, MITOCHONDRIAL"/>
    <property type="match status" value="1"/>
</dbReference>
<feature type="domain" description="Aminoacyl-transfer RNA synthetases class-II family profile" evidence="8">
    <location>
        <begin position="8"/>
        <end position="223"/>
    </location>
</feature>
<gene>
    <name evidence="9" type="ORF">CEN88_110</name>
</gene>
<evidence type="ECO:0000256" key="6">
    <source>
        <dbReference type="ARBA" id="ARBA00023146"/>
    </source>
</evidence>
<evidence type="ECO:0000256" key="3">
    <source>
        <dbReference type="ARBA" id="ARBA00022741"/>
    </source>
</evidence>
<dbReference type="PANTHER" id="PTHR11538">
    <property type="entry name" value="PHENYLALANYL-TRNA SYNTHETASE"/>
    <property type="match status" value="1"/>
</dbReference>
<comment type="caution">
    <text evidence="9">The sequence shown here is derived from an EMBL/GenBank/DDBJ whole genome shotgun (WGS) entry which is preliminary data.</text>
</comment>
<evidence type="ECO:0000256" key="7">
    <source>
        <dbReference type="ARBA" id="ARBA00049255"/>
    </source>
</evidence>
<dbReference type="GO" id="GO:0006432">
    <property type="term" value="P:phenylalanyl-tRNA aminoacylation"/>
    <property type="evidence" value="ECO:0007669"/>
    <property type="project" value="TreeGrafter"/>
</dbReference>
<name>A0A554LWJ4_9BACT</name>
<dbReference type="AlphaFoldDB" id="A0A554LWJ4"/>
<keyword evidence="3" id="KW-0547">Nucleotide-binding</keyword>
<proteinExistence type="predicted"/>
<dbReference type="InterPro" id="IPR006195">
    <property type="entry name" value="aa-tRNA-synth_II"/>
</dbReference>